<dbReference type="InterPro" id="IPR010264">
    <property type="entry name" value="Self-incomp_S1"/>
</dbReference>
<evidence type="ECO:0000256" key="5">
    <source>
        <dbReference type="ARBA" id="ARBA00022729"/>
    </source>
</evidence>
<evidence type="ECO:0000256" key="4">
    <source>
        <dbReference type="ARBA" id="ARBA00022525"/>
    </source>
</evidence>
<comment type="subcellular location">
    <subcellularLocation>
        <location evidence="1 6">Secreted</location>
    </subcellularLocation>
</comment>
<dbReference type="PANTHER" id="PTHR31232:SF155">
    <property type="entry name" value="PLANT SELF-INCOMPATIBILITY PROTEIN S1 FAMILY"/>
    <property type="match status" value="1"/>
</dbReference>
<organism evidence="7 8">
    <name type="scientific">Nelumbo nucifera</name>
    <name type="common">Sacred lotus</name>
    <dbReference type="NCBI Taxonomy" id="4432"/>
    <lineage>
        <taxon>Eukaryota</taxon>
        <taxon>Viridiplantae</taxon>
        <taxon>Streptophyta</taxon>
        <taxon>Embryophyta</taxon>
        <taxon>Tracheophyta</taxon>
        <taxon>Spermatophyta</taxon>
        <taxon>Magnoliopsida</taxon>
        <taxon>Proteales</taxon>
        <taxon>Nelumbonaceae</taxon>
        <taxon>Nelumbo</taxon>
    </lineage>
</organism>
<keyword evidence="4 6" id="KW-0964">Secreted</keyword>
<evidence type="ECO:0000256" key="1">
    <source>
        <dbReference type="ARBA" id="ARBA00004613"/>
    </source>
</evidence>
<sequence length="127" mass="15026">MAILALALSKQPLMVAGKYHVFVINDLGENETLNLHCASKNNDLGTHLITFGSNFNWSFNINFSETTLFWCDMNWKSFRMHYDVFEAKRDRSICDAQQRCYWRVQQDGLYFYDASQDTYERKDVWQS</sequence>
<dbReference type="PANTHER" id="PTHR31232">
    <property type="match status" value="1"/>
</dbReference>
<dbReference type="Proteomes" id="UP000607653">
    <property type="component" value="Unassembled WGS sequence"/>
</dbReference>
<comment type="similarity">
    <text evidence="2 6">Belongs to the plant self-incompatibility (S1) protein family.</text>
</comment>
<dbReference type="AlphaFoldDB" id="A0A822XM63"/>
<dbReference type="EMBL" id="DUZY01000001">
    <property type="protein sequence ID" value="DAD20159.1"/>
    <property type="molecule type" value="Genomic_DNA"/>
</dbReference>
<keyword evidence="5" id="KW-0732">Signal</keyword>
<gene>
    <name evidence="7" type="ORF">HUJ06_021622</name>
</gene>
<keyword evidence="8" id="KW-1185">Reference proteome</keyword>
<evidence type="ECO:0000256" key="6">
    <source>
        <dbReference type="RuleBase" id="RU367044"/>
    </source>
</evidence>
<name>A0A822XM63_NELNU</name>
<comment type="caution">
    <text evidence="7">The sequence shown here is derived from an EMBL/GenBank/DDBJ whole genome shotgun (WGS) entry which is preliminary data.</text>
</comment>
<evidence type="ECO:0000256" key="2">
    <source>
        <dbReference type="ARBA" id="ARBA00005581"/>
    </source>
</evidence>
<protein>
    <recommendedName>
        <fullName evidence="6">S-protein homolog</fullName>
    </recommendedName>
</protein>
<accession>A0A822XM63</accession>
<evidence type="ECO:0000313" key="8">
    <source>
        <dbReference type="Proteomes" id="UP000607653"/>
    </source>
</evidence>
<dbReference type="Pfam" id="PF05938">
    <property type="entry name" value="Self-incomp_S1"/>
    <property type="match status" value="1"/>
</dbReference>
<dbReference type="GO" id="GO:0005576">
    <property type="term" value="C:extracellular region"/>
    <property type="evidence" value="ECO:0007669"/>
    <property type="project" value="UniProtKB-SubCell"/>
</dbReference>
<proteinExistence type="inferred from homology"/>
<evidence type="ECO:0000256" key="3">
    <source>
        <dbReference type="ARBA" id="ARBA00022471"/>
    </source>
</evidence>
<evidence type="ECO:0000313" key="7">
    <source>
        <dbReference type="EMBL" id="DAD20159.1"/>
    </source>
</evidence>
<reference evidence="7 8" key="1">
    <citation type="journal article" date="2020" name="Mol. Biol. Evol.">
        <title>Distinct Expression and Methylation Patterns for Genes with Different Fates following a Single Whole-Genome Duplication in Flowering Plants.</title>
        <authorList>
            <person name="Shi T."/>
            <person name="Rahmani R.S."/>
            <person name="Gugger P.F."/>
            <person name="Wang M."/>
            <person name="Li H."/>
            <person name="Zhang Y."/>
            <person name="Li Z."/>
            <person name="Wang Q."/>
            <person name="Van de Peer Y."/>
            <person name="Marchal K."/>
            <person name="Chen J."/>
        </authorList>
    </citation>
    <scope>NUCLEOTIDE SEQUENCE [LARGE SCALE GENOMIC DNA]</scope>
    <source>
        <tissue evidence="7">Leaf</tissue>
    </source>
</reference>
<keyword evidence="3 6" id="KW-0713">Self-incompatibility</keyword>
<dbReference type="GO" id="GO:0060320">
    <property type="term" value="P:rejection of self pollen"/>
    <property type="evidence" value="ECO:0007669"/>
    <property type="project" value="UniProtKB-KW"/>
</dbReference>